<dbReference type="GO" id="GO:0045944">
    <property type="term" value="P:positive regulation of transcription by RNA polymerase II"/>
    <property type="evidence" value="ECO:0007669"/>
    <property type="project" value="UniProtKB-ARBA"/>
</dbReference>
<dbReference type="GeneID" id="103514242"/>
<dbReference type="InterPro" id="IPR013087">
    <property type="entry name" value="Znf_C2H2_type"/>
</dbReference>
<dbReference type="PANTHER" id="PTHR19818:SF139">
    <property type="entry name" value="PAIR-RULE PROTEIN ODD-PAIRED"/>
    <property type="match status" value="1"/>
</dbReference>
<evidence type="ECO:0000256" key="7">
    <source>
        <dbReference type="ARBA" id="ARBA00023242"/>
    </source>
</evidence>
<sequence>MKNHIRRHIGDKPYECPHCMYCTSQSSHLKVHIRSHTGERPYKCSICLFGSTNLAGIKYHCLTTGHGGRESFVKTKNLKLESENEITFNEMKPFGLNQFFENQSHTFIFSMADVVSKCSRCKVFITNQTEDLLNHCKHCKHVQRPDQSFRYVCYDCDYHSYNSNNMRKHIRKHTGDKPFICHFCHSNFAENTTLKKHISVKHPEETPGALSFAQMNYQPRTLFGRILMMSFMKHKNSIPDRCPPCIQPEFVSDIFCCKNCLSYIPKTQLIHHCKSCSQVYREGSRSNYICFACDYRHDNKQKMEYHIRTHTGEKPYKCLHCSYKCKKPYDLTRHVKIRH</sequence>
<keyword evidence="7" id="KW-0539">Nucleus</keyword>
<keyword evidence="3 8" id="KW-0863">Zinc-finger</keyword>
<dbReference type="RefSeq" id="XP_026683072.1">
    <property type="nucleotide sequence ID" value="XM_026827271.1"/>
</dbReference>
<evidence type="ECO:0000256" key="2">
    <source>
        <dbReference type="ARBA" id="ARBA00022737"/>
    </source>
</evidence>
<feature type="domain" description="C2H2-type" evidence="9">
    <location>
        <begin position="151"/>
        <end position="178"/>
    </location>
</feature>
<feature type="domain" description="C2H2-type" evidence="9">
    <location>
        <begin position="14"/>
        <end position="41"/>
    </location>
</feature>
<dbReference type="GO" id="GO:0000978">
    <property type="term" value="F:RNA polymerase II cis-regulatory region sequence-specific DNA binding"/>
    <property type="evidence" value="ECO:0007669"/>
    <property type="project" value="TreeGrafter"/>
</dbReference>
<dbReference type="GO" id="GO:0005634">
    <property type="term" value="C:nucleus"/>
    <property type="evidence" value="ECO:0007669"/>
    <property type="project" value="UniProtKB-ARBA"/>
</dbReference>
<dbReference type="SMART" id="SM00355">
    <property type="entry name" value="ZnF_C2H2"/>
    <property type="match status" value="7"/>
</dbReference>
<evidence type="ECO:0000313" key="10">
    <source>
        <dbReference type="Proteomes" id="UP000079169"/>
    </source>
</evidence>
<dbReference type="PANTHER" id="PTHR19818">
    <property type="entry name" value="ZINC FINGER PROTEIN ZIC AND GLI"/>
    <property type="match status" value="1"/>
</dbReference>
<reference evidence="11" key="1">
    <citation type="submission" date="2025-08" db="UniProtKB">
        <authorList>
            <consortium name="RefSeq"/>
        </authorList>
    </citation>
    <scope>IDENTIFICATION</scope>
</reference>
<evidence type="ECO:0000259" key="9">
    <source>
        <dbReference type="PROSITE" id="PS50157"/>
    </source>
</evidence>
<evidence type="ECO:0000256" key="5">
    <source>
        <dbReference type="ARBA" id="ARBA00023015"/>
    </source>
</evidence>
<proteinExistence type="predicted"/>
<dbReference type="Gene3D" id="3.30.160.60">
    <property type="entry name" value="Classic Zinc Finger"/>
    <property type="match status" value="5"/>
</dbReference>
<dbReference type="FunFam" id="3.30.160.60:FF:001949">
    <property type="entry name" value="zinc finger protein 62 homolog isoform X2"/>
    <property type="match status" value="1"/>
</dbReference>
<dbReference type="PROSITE" id="PS50157">
    <property type="entry name" value="ZINC_FINGER_C2H2_2"/>
    <property type="match status" value="5"/>
</dbReference>
<evidence type="ECO:0000256" key="6">
    <source>
        <dbReference type="ARBA" id="ARBA00023163"/>
    </source>
</evidence>
<evidence type="ECO:0000256" key="1">
    <source>
        <dbReference type="ARBA" id="ARBA00022723"/>
    </source>
</evidence>
<dbReference type="STRING" id="121845.A0A3Q0J3L0"/>
<keyword evidence="6" id="KW-0804">Transcription</keyword>
<keyword evidence="10" id="KW-1185">Reference proteome</keyword>
<feature type="domain" description="C2H2-type" evidence="9">
    <location>
        <begin position="288"/>
        <end position="315"/>
    </location>
</feature>
<evidence type="ECO:0000256" key="3">
    <source>
        <dbReference type="ARBA" id="ARBA00022771"/>
    </source>
</evidence>
<dbReference type="InterPro" id="IPR050329">
    <property type="entry name" value="GLI_C2H2-zinc-finger"/>
</dbReference>
<dbReference type="InterPro" id="IPR036236">
    <property type="entry name" value="Znf_C2H2_sf"/>
</dbReference>
<feature type="domain" description="C2H2-type" evidence="9">
    <location>
        <begin position="179"/>
        <end position="207"/>
    </location>
</feature>
<dbReference type="KEGG" id="dci:103514242"/>
<dbReference type="GO" id="GO:0000981">
    <property type="term" value="F:DNA-binding transcription factor activity, RNA polymerase II-specific"/>
    <property type="evidence" value="ECO:0007669"/>
    <property type="project" value="TreeGrafter"/>
</dbReference>
<evidence type="ECO:0000313" key="11">
    <source>
        <dbReference type="RefSeq" id="XP_026683072.1"/>
    </source>
</evidence>
<keyword evidence="4" id="KW-0862">Zinc</keyword>
<organism evidence="10 11">
    <name type="scientific">Diaphorina citri</name>
    <name type="common">Asian citrus psyllid</name>
    <dbReference type="NCBI Taxonomy" id="121845"/>
    <lineage>
        <taxon>Eukaryota</taxon>
        <taxon>Metazoa</taxon>
        <taxon>Ecdysozoa</taxon>
        <taxon>Arthropoda</taxon>
        <taxon>Hexapoda</taxon>
        <taxon>Insecta</taxon>
        <taxon>Pterygota</taxon>
        <taxon>Neoptera</taxon>
        <taxon>Paraneoptera</taxon>
        <taxon>Hemiptera</taxon>
        <taxon>Sternorrhyncha</taxon>
        <taxon>Psylloidea</taxon>
        <taxon>Psyllidae</taxon>
        <taxon>Diaphorininae</taxon>
        <taxon>Diaphorina</taxon>
    </lineage>
</organism>
<feature type="domain" description="C2H2-type" evidence="9">
    <location>
        <begin position="316"/>
        <end position="339"/>
    </location>
</feature>
<dbReference type="PROSITE" id="PS00028">
    <property type="entry name" value="ZINC_FINGER_C2H2_1"/>
    <property type="match status" value="2"/>
</dbReference>
<keyword evidence="1" id="KW-0479">Metal-binding</keyword>
<evidence type="ECO:0000256" key="4">
    <source>
        <dbReference type="ARBA" id="ARBA00022833"/>
    </source>
</evidence>
<dbReference type="PaxDb" id="121845-A0A3Q0J3L0"/>
<accession>A0A3Q0J3L0</accession>
<gene>
    <name evidence="11" type="primary">LOC103514242</name>
</gene>
<dbReference type="AlphaFoldDB" id="A0A3Q0J3L0"/>
<keyword evidence="5" id="KW-0805">Transcription regulation</keyword>
<name>A0A3Q0J3L0_DIACI</name>
<protein>
    <submittedName>
        <fullName evidence="11">Transcriptional repressor CTCFL-like</fullName>
    </submittedName>
</protein>
<dbReference type="SUPFAM" id="SSF57667">
    <property type="entry name" value="beta-beta-alpha zinc fingers"/>
    <property type="match status" value="3"/>
</dbReference>
<dbReference type="Proteomes" id="UP000079169">
    <property type="component" value="Unplaced"/>
</dbReference>
<keyword evidence="2" id="KW-0677">Repeat</keyword>
<evidence type="ECO:0000256" key="8">
    <source>
        <dbReference type="PROSITE-ProRule" id="PRU00042"/>
    </source>
</evidence>
<dbReference type="GO" id="GO:0008270">
    <property type="term" value="F:zinc ion binding"/>
    <property type="evidence" value="ECO:0007669"/>
    <property type="project" value="UniProtKB-KW"/>
</dbReference>